<dbReference type="PROSITE" id="PS00061">
    <property type="entry name" value="ADH_SHORT"/>
    <property type="match status" value="1"/>
</dbReference>
<gene>
    <name evidence="4" type="ORF">EHSB41UT_02043</name>
</gene>
<dbReference type="Proteomes" id="UP000196573">
    <property type="component" value="Unassembled WGS sequence"/>
</dbReference>
<dbReference type="InterPro" id="IPR002347">
    <property type="entry name" value="SDR_fam"/>
</dbReference>
<dbReference type="GO" id="GO:0016491">
    <property type="term" value="F:oxidoreductase activity"/>
    <property type="evidence" value="ECO:0007669"/>
    <property type="project" value="UniProtKB-KW"/>
</dbReference>
<evidence type="ECO:0000256" key="1">
    <source>
        <dbReference type="ARBA" id="ARBA00006484"/>
    </source>
</evidence>
<comment type="similarity">
    <text evidence="1">Belongs to the short-chain dehydrogenases/reductases (SDR) family.</text>
</comment>
<dbReference type="SMART" id="SM00822">
    <property type="entry name" value="PKS_KR"/>
    <property type="match status" value="1"/>
</dbReference>
<feature type="domain" description="Ketoreductase" evidence="3">
    <location>
        <begin position="17"/>
        <end position="194"/>
    </location>
</feature>
<dbReference type="Pfam" id="PF00106">
    <property type="entry name" value="adh_short"/>
    <property type="match status" value="1"/>
</dbReference>
<reference evidence="4 5" key="1">
    <citation type="submission" date="2017-03" db="EMBL/GenBank/DDBJ databases">
        <authorList>
            <person name="Afonso C.L."/>
            <person name="Miller P.J."/>
            <person name="Scott M.A."/>
            <person name="Spackman E."/>
            <person name="Goraichik I."/>
            <person name="Dimitrov K.M."/>
            <person name="Suarez D.L."/>
            <person name="Swayne D.E."/>
        </authorList>
    </citation>
    <scope>NUCLEOTIDE SEQUENCE [LARGE SCALE GENOMIC DNA]</scope>
    <source>
        <strain evidence="4">SB41UT1</strain>
    </source>
</reference>
<dbReference type="PANTHER" id="PTHR44196">
    <property type="entry name" value="DEHYDROGENASE/REDUCTASE SDR FAMILY MEMBER 7B"/>
    <property type="match status" value="1"/>
</dbReference>
<dbReference type="Gene3D" id="3.40.50.720">
    <property type="entry name" value="NAD(P)-binding Rossmann-like Domain"/>
    <property type="match status" value="1"/>
</dbReference>
<accession>A0A1X7AJ37</accession>
<dbReference type="PRINTS" id="PR00081">
    <property type="entry name" value="GDHRDH"/>
</dbReference>
<dbReference type="AlphaFoldDB" id="A0A1X7AJ37"/>
<proteinExistence type="inferred from homology"/>
<protein>
    <submittedName>
        <fullName evidence="4">Putative oxidoreductase</fullName>
        <ecNumber evidence="4">1.-.-.-</ecNumber>
    </submittedName>
</protein>
<dbReference type="InterPro" id="IPR020904">
    <property type="entry name" value="Sc_DH/Rdtase_CS"/>
</dbReference>
<dbReference type="RefSeq" id="WP_087109467.1">
    <property type="nucleotide sequence ID" value="NZ_CBCSCN010000002.1"/>
</dbReference>
<dbReference type="InterPro" id="IPR057326">
    <property type="entry name" value="KR_dom"/>
</dbReference>
<evidence type="ECO:0000313" key="4">
    <source>
        <dbReference type="EMBL" id="SMA45948.1"/>
    </source>
</evidence>
<dbReference type="OrthoDB" id="335726at2"/>
<name>A0A1X7AJ37_9GAMM</name>
<dbReference type="EC" id="1.-.-.-" evidence="4"/>
<sequence length="267" mass="28732">MAATDSSQSQTIPSHSKTAWIIGASSGIGSVLARKLAMDGHRVAVSARSAQPLQELAADSANMAGEIIAIPLDATSFEQFQQAAKQAEEILGPIDTVLHNAAIYCPMPLSRFSASEANRIFSVNIETVTNGLDVCLNTLKKKPRQIIITTSPSGYRGMPGGGAYGASKAALITLAEGFHAEMKAIGIDLRIINPGFVDTPLTSSNRFHMPFLMSAEEAAGRILKKFWKGPFEIYFPKRMILPLKIMRILPTGLLLRLSKKLTPPDGK</sequence>
<keyword evidence="5" id="KW-1185">Reference proteome</keyword>
<dbReference type="SUPFAM" id="SSF51735">
    <property type="entry name" value="NAD(P)-binding Rossmann-fold domains"/>
    <property type="match status" value="1"/>
</dbReference>
<evidence type="ECO:0000256" key="2">
    <source>
        <dbReference type="ARBA" id="ARBA00023002"/>
    </source>
</evidence>
<dbReference type="GO" id="GO:0016020">
    <property type="term" value="C:membrane"/>
    <property type="evidence" value="ECO:0007669"/>
    <property type="project" value="TreeGrafter"/>
</dbReference>
<dbReference type="EMBL" id="FWPT01000004">
    <property type="protein sequence ID" value="SMA45948.1"/>
    <property type="molecule type" value="Genomic_DNA"/>
</dbReference>
<keyword evidence="2 4" id="KW-0560">Oxidoreductase</keyword>
<evidence type="ECO:0000313" key="5">
    <source>
        <dbReference type="Proteomes" id="UP000196573"/>
    </source>
</evidence>
<dbReference type="InterPro" id="IPR036291">
    <property type="entry name" value="NAD(P)-bd_dom_sf"/>
</dbReference>
<dbReference type="PANTHER" id="PTHR44196:SF1">
    <property type="entry name" value="DEHYDROGENASE_REDUCTASE SDR FAMILY MEMBER 7B"/>
    <property type="match status" value="1"/>
</dbReference>
<organism evidence="4 5">
    <name type="scientific">Parendozoicomonas haliclonae</name>
    <dbReference type="NCBI Taxonomy" id="1960125"/>
    <lineage>
        <taxon>Bacteria</taxon>
        <taxon>Pseudomonadati</taxon>
        <taxon>Pseudomonadota</taxon>
        <taxon>Gammaproteobacteria</taxon>
        <taxon>Oceanospirillales</taxon>
        <taxon>Endozoicomonadaceae</taxon>
        <taxon>Parendozoicomonas</taxon>
    </lineage>
</organism>
<evidence type="ECO:0000259" key="3">
    <source>
        <dbReference type="SMART" id="SM00822"/>
    </source>
</evidence>